<dbReference type="OrthoDB" id="1445518at2"/>
<feature type="signal peptide" evidence="1">
    <location>
        <begin position="1"/>
        <end position="21"/>
    </location>
</feature>
<accession>A0A4R1RBK5</accession>
<evidence type="ECO:0008006" key="4">
    <source>
        <dbReference type="Google" id="ProtNLM"/>
    </source>
</evidence>
<comment type="caution">
    <text evidence="2">The sequence shown here is derived from an EMBL/GenBank/DDBJ whole genome shotgun (WGS) entry which is preliminary data.</text>
</comment>
<evidence type="ECO:0000256" key="1">
    <source>
        <dbReference type="SAM" id="SignalP"/>
    </source>
</evidence>
<evidence type="ECO:0000313" key="3">
    <source>
        <dbReference type="Proteomes" id="UP000295455"/>
    </source>
</evidence>
<organism evidence="2 3">
    <name type="scientific">Mariniflexile fucanivorans</name>
    <dbReference type="NCBI Taxonomy" id="264023"/>
    <lineage>
        <taxon>Bacteria</taxon>
        <taxon>Pseudomonadati</taxon>
        <taxon>Bacteroidota</taxon>
        <taxon>Flavobacteriia</taxon>
        <taxon>Flavobacteriales</taxon>
        <taxon>Flavobacteriaceae</taxon>
        <taxon>Mariniflexile</taxon>
    </lineage>
</organism>
<feature type="chain" id="PRO_5020180455" description="Lipocalin-like protein" evidence="1">
    <location>
        <begin position="22"/>
        <end position="157"/>
    </location>
</feature>
<dbReference type="RefSeq" id="WP_132219275.1">
    <property type="nucleotide sequence ID" value="NZ_OX156936.1"/>
</dbReference>
<sequence length="157" mass="17678">MKKYKLLITALILILSFTSCSKDDTENGQSKKDIIESKSWVITSKTVEPSILFGAIEISDITILDSDEVKNYSFKFNPDGSLLQYDFEGNLIFETTWAFNSDETEITFEEPIMYTYPVVGEMGISTLLIETISSSKIVGTIPAFYQGVDYLVTITFM</sequence>
<reference evidence="2 3" key="1">
    <citation type="submission" date="2019-03" db="EMBL/GenBank/DDBJ databases">
        <title>Genomic Encyclopedia of Type Strains, Phase IV (KMG-IV): sequencing the most valuable type-strain genomes for metagenomic binning, comparative biology and taxonomic classification.</title>
        <authorList>
            <person name="Goeker M."/>
        </authorList>
    </citation>
    <scope>NUCLEOTIDE SEQUENCE [LARGE SCALE GENOMIC DNA]</scope>
    <source>
        <strain evidence="2 3">DSM 18792</strain>
    </source>
</reference>
<dbReference type="Proteomes" id="UP000295455">
    <property type="component" value="Unassembled WGS sequence"/>
</dbReference>
<name>A0A4R1RBK5_9FLAO</name>
<evidence type="ECO:0000313" key="2">
    <source>
        <dbReference type="EMBL" id="TCL62842.1"/>
    </source>
</evidence>
<dbReference type="PROSITE" id="PS51257">
    <property type="entry name" value="PROKAR_LIPOPROTEIN"/>
    <property type="match status" value="1"/>
</dbReference>
<protein>
    <recommendedName>
        <fullName evidence="4">Lipocalin-like protein</fullName>
    </recommendedName>
</protein>
<keyword evidence="1" id="KW-0732">Signal</keyword>
<proteinExistence type="predicted"/>
<gene>
    <name evidence="2" type="ORF">EV196_11138</name>
</gene>
<dbReference type="AlphaFoldDB" id="A0A4R1RBK5"/>
<keyword evidence="3" id="KW-1185">Reference proteome</keyword>
<dbReference type="EMBL" id="SLUP01000011">
    <property type="protein sequence ID" value="TCL62842.1"/>
    <property type="molecule type" value="Genomic_DNA"/>
</dbReference>